<dbReference type="InterPro" id="IPR002575">
    <property type="entry name" value="Aminoglycoside_PTrfase"/>
</dbReference>
<dbReference type="EMBL" id="JBHSFU010000006">
    <property type="protein sequence ID" value="MFC4558939.1"/>
    <property type="molecule type" value="Genomic_DNA"/>
</dbReference>
<keyword evidence="3" id="KW-1185">Reference proteome</keyword>
<dbReference type="PANTHER" id="PTHR39179">
    <property type="entry name" value="SPORE COAT PROTEIN I"/>
    <property type="match status" value="1"/>
</dbReference>
<protein>
    <submittedName>
        <fullName evidence="2">Phosphotransferase</fullName>
    </submittedName>
</protein>
<reference evidence="3" key="1">
    <citation type="journal article" date="2019" name="Int. J. Syst. Evol. Microbiol.">
        <title>The Global Catalogue of Microorganisms (GCM) 10K type strain sequencing project: providing services to taxonomists for standard genome sequencing and annotation.</title>
        <authorList>
            <consortium name="The Broad Institute Genomics Platform"/>
            <consortium name="The Broad Institute Genome Sequencing Center for Infectious Disease"/>
            <person name="Wu L."/>
            <person name="Ma J."/>
        </authorList>
    </citation>
    <scope>NUCLEOTIDE SEQUENCE [LARGE SCALE GENOMIC DNA]</scope>
    <source>
        <strain evidence="3">CGMCC 4.7426</strain>
    </source>
</reference>
<name>A0ABV9DKT4_9BACI</name>
<proteinExistence type="predicted"/>
<sequence length="319" mass="38328">MINPKQGDEMNYHRLSSFLSSEGKLGLQQLSPINRNVYYLETESGESLILKKHRNKSRMLQQWDFFEQFNSSMAVPFCRFPNGQKYLLTEGRYWTVSRYQSGNKLNYNDERDRVSAVDTLRMFHNEALGIKIPTPGRKEKFYLRWYDRLESFKKTDVVFVKHGFETLFKDIVQTSESTLRFISRFPWVRVEEEAKHIGRWIHGDVASHNFIRGEKKVYLIDFDLLNNAPPLYDYMQLGQRFLPYIDWDLERLLAYHMVHRKYLKAWLAVILVPSDIMREWLHFLYGEANKTPEEYLYKMERNWERRKTFSKSAKKVLKS</sequence>
<dbReference type="Proteomes" id="UP001595989">
    <property type="component" value="Unassembled WGS sequence"/>
</dbReference>
<dbReference type="InterPro" id="IPR047175">
    <property type="entry name" value="CotS-like"/>
</dbReference>
<accession>A0ABV9DKT4</accession>
<dbReference type="Pfam" id="PF01636">
    <property type="entry name" value="APH"/>
    <property type="match status" value="1"/>
</dbReference>
<comment type="caution">
    <text evidence="2">The sequence shown here is derived from an EMBL/GenBank/DDBJ whole genome shotgun (WGS) entry which is preliminary data.</text>
</comment>
<organism evidence="2 3">
    <name type="scientific">Virgibacillus kekensis</name>
    <dbReference type="NCBI Taxonomy" id="202261"/>
    <lineage>
        <taxon>Bacteria</taxon>
        <taxon>Bacillati</taxon>
        <taxon>Bacillota</taxon>
        <taxon>Bacilli</taxon>
        <taxon>Bacillales</taxon>
        <taxon>Bacillaceae</taxon>
        <taxon>Virgibacillus</taxon>
    </lineage>
</organism>
<gene>
    <name evidence="2" type="ORF">ACFO3D_12050</name>
</gene>
<feature type="domain" description="Aminoglycoside phosphotransferase" evidence="1">
    <location>
        <begin position="36"/>
        <end position="238"/>
    </location>
</feature>
<evidence type="ECO:0000313" key="3">
    <source>
        <dbReference type="Proteomes" id="UP001595989"/>
    </source>
</evidence>
<dbReference type="InterPro" id="IPR011009">
    <property type="entry name" value="Kinase-like_dom_sf"/>
</dbReference>
<dbReference type="Gene3D" id="3.90.1200.10">
    <property type="match status" value="1"/>
</dbReference>
<evidence type="ECO:0000313" key="2">
    <source>
        <dbReference type="EMBL" id="MFC4558939.1"/>
    </source>
</evidence>
<dbReference type="SUPFAM" id="SSF56112">
    <property type="entry name" value="Protein kinase-like (PK-like)"/>
    <property type="match status" value="1"/>
</dbReference>
<dbReference type="PANTHER" id="PTHR39179:SF3">
    <property type="entry name" value="COTS-RELATED PROTEIN"/>
    <property type="match status" value="1"/>
</dbReference>
<evidence type="ECO:0000259" key="1">
    <source>
        <dbReference type="Pfam" id="PF01636"/>
    </source>
</evidence>
<dbReference type="RefSeq" id="WP_390296286.1">
    <property type="nucleotide sequence ID" value="NZ_JBHSFU010000006.1"/>
</dbReference>